<evidence type="ECO:0000313" key="2">
    <source>
        <dbReference type="Proteomes" id="UP001595896"/>
    </source>
</evidence>
<dbReference type="Proteomes" id="UP001595896">
    <property type="component" value="Unassembled WGS sequence"/>
</dbReference>
<organism evidence="1 2">
    <name type="scientific">Bacillus daqingensis</name>
    <dbReference type="NCBI Taxonomy" id="872396"/>
    <lineage>
        <taxon>Bacteria</taxon>
        <taxon>Bacillati</taxon>
        <taxon>Bacillota</taxon>
        <taxon>Bacilli</taxon>
        <taxon>Bacillales</taxon>
        <taxon>Bacillaceae</taxon>
        <taxon>Bacillus</taxon>
    </lineage>
</organism>
<accession>A0ABV9NYZ5</accession>
<proteinExistence type="predicted"/>
<evidence type="ECO:0000313" key="1">
    <source>
        <dbReference type="EMBL" id="MFC4737274.1"/>
    </source>
</evidence>
<protein>
    <recommendedName>
        <fullName evidence="3">MarR family transcriptional regulator</fullName>
    </recommendedName>
</protein>
<gene>
    <name evidence="1" type="ORF">ACFO4L_11795</name>
</gene>
<reference evidence="2" key="1">
    <citation type="journal article" date="2019" name="Int. J. Syst. Evol. Microbiol.">
        <title>The Global Catalogue of Microorganisms (GCM) 10K type strain sequencing project: providing services to taxonomists for standard genome sequencing and annotation.</title>
        <authorList>
            <consortium name="The Broad Institute Genomics Platform"/>
            <consortium name="The Broad Institute Genome Sequencing Center for Infectious Disease"/>
            <person name="Wu L."/>
            <person name="Ma J."/>
        </authorList>
    </citation>
    <scope>NUCLEOTIDE SEQUENCE [LARGE SCALE GENOMIC DNA]</scope>
    <source>
        <strain evidence="2">JCM 12165</strain>
    </source>
</reference>
<evidence type="ECO:0008006" key="3">
    <source>
        <dbReference type="Google" id="ProtNLM"/>
    </source>
</evidence>
<dbReference type="EMBL" id="JBHSGK010000013">
    <property type="protein sequence ID" value="MFC4737274.1"/>
    <property type="molecule type" value="Genomic_DNA"/>
</dbReference>
<keyword evidence="2" id="KW-1185">Reference proteome</keyword>
<name>A0ABV9NYZ5_9BACI</name>
<sequence>MPNHERLPLQVECTMLFQSNPCRLHSAADIARMLQCPSDEVLSVLELLTQKEIVRRIEYKEAPAYRYNEPAVSEEIDVHQGERL</sequence>
<dbReference type="RefSeq" id="WP_377909876.1">
    <property type="nucleotide sequence ID" value="NZ_JBHSGK010000013.1"/>
</dbReference>
<comment type="caution">
    <text evidence="1">The sequence shown here is derived from an EMBL/GenBank/DDBJ whole genome shotgun (WGS) entry which is preliminary data.</text>
</comment>